<dbReference type="EMBL" id="CADCUM010000092">
    <property type="protein sequence ID" value="CAA9390810.1"/>
    <property type="molecule type" value="Genomic_DNA"/>
</dbReference>
<proteinExistence type="predicted"/>
<dbReference type="AlphaFoldDB" id="A0A6J4NT15"/>
<reference evidence="2" key="1">
    <citation type="submission" date="2020-02" db="EMBL/GenBank/DDBJ databases">
        <authorList>
            <person name="Meier V. D."/>
        </authorList>
    </citation>
    <scope>NUCLEOTIDE SEQUENCE</scope>
    <source>
        <strain evidence="2">AVDCRST_MAG32</strain>
    </source>
</reference>
<feature type="region of interest" description="Disordered" evidence="1">
    <location>
        <begin position="1"/>
        <end position="163"/>
    </location>
</feature>
<feature type="compositionally biased region" description="Gly residues" evidence="1">
    <location>
        <begin position="129"/>
        <end position="141"/>
    </location>
</feature>
<organism evidence="2">
    <name type="scientific">uncultured Nocardioides sp</name>
    <dbReference type="NCBI Taxonomy" id="198441"/>
    <lineage>
        <taxon>Bacteria</taxon>
        <taxon>Bacillati</taxon>
        <taxon>Actinomycetota</taxon>
        <taxon>Actinomycetes</taxon>
        <taxon>Propionibacteriales</taxon>
        <taxon>Nocardioidaceae</taxon>
        <taxon>Nocardioides</taxon>
        <taxon>environmental samples</taxon>
    </lineage>
</organism>
<name>A0A6J4NT15_9ACTN</name>
<feature type="non-terminal residue" evidence="2">
    <location>
        <position position="1"/>
    </location>
</feature>
<evidence type="ECO:0000256" key="1">
    <source>
        <dbReference type="SAM" id="MobiDB-lite"/>
    </source>
</evidence>
<feature type="compositionally biased region" description="Basic residues" evidence="1">
    <location>
        <begin position="45"/>
        <end position="92"/>
    </location>
</feature>
<sequence>EQDRHRARPGGALGAVPGRHRLPGQLPAQPPDQLPGGPPQQPARRAGRARRGRRALPPGRAHRRPRPRRRAAGLRDRRRRLLGGRHGRRPLRQHPDVRARGHARRLLPTTTAAAAAADDERPPAPPDRAGGGRGRRAGGGTRPHRPALHGAHGGPARRRAGQRHAVLRRHVRLGRRRAVLPHRRRGDHQRVRVRRPLRRHAAGHRVGASAAGGVRLLLPDGVHGLPAGGDAARPRRRTAARPPRVDRLDGPPGGAVGVGARSGQLAPRGSALPRRRRM</sequence>
<protein>
    <submittedName>
        <fullName evidence="2">Efflux ABC transporter, permease protein</fullName>
    </submittedName>
</protein>
<gene>
    <name evidence="2" type="ORF">AVDCRST_MAG32-2303</name>
</gene>
<evidence type="ECO:0000313" key="2">
    <source>
        <dbReference type="EMBL" id="CAA9390810.1"/>
    </source>
</evidence>
<feature type="non-terminal residue" evidence="2">
    <location>
        <position position="278"/>
    </location>
</feature>
<feature type="compositionally biased region" description="Pro residues" evidence="1">
    <location>
        <begin position="28"/>
        <end position="41"/>
    </location>
</feature>
<accession>A0A6J4NT15</accession>
<feature type="region of interest" description="Disordered" evidence="1">
    <location>
        <begin position="225"/>
        <end position="278"/>
    </location>
</feature>